<name>A0A336KAT1_CULSO</name>
<evidence type="ECO:0000313" key="1">
    <source>
        <dbReference type="EMBL" id="SSX02004.1"/>
    </source>
</evidence>
<gene>
    <name evidence="1" type="primary">CSON006627</name>
</gene>
<reference evidence="1" key="1">
    <citation type="submission" date="2018-04" db="EMBL/GenBank/DDBJ databases">
        <authorList>
            <person name="Go L.Y."/>
            <person name="Mitchell J.A."/>
        </authorList>
    </citation>
    <scope>NUCLEOTIDE SEQUENCE</scope>
    <source>
        <tissue evidence="1">Whole organism</tissue>
    </source>
</reference>
<dbReference type="EMBL" id="UFQT01000248">
    <property type="protein sequence ID" value="SSX22381.1"/>
    <property type="molecule type" value="Genomic_DNA"/>
</dbReference>
<reference evidence="2" key="2">
    <citation type="submission" date="2018-07" db="EMBL/GenBank/DDBJ databases">
        <authorList>
            <person name="Quirk P.G."/>
            <person name="Krulwich T.A."/>
        </authorList>
    </citation>
    <scope>NUCLEOTIDE SEQUENCE</scope>
</reference>
<accession>A0A336KAT1</accession>
<protein>
    <submittedName>
        <fullName evidence="1">CSON006627 protein</fullName>
    </submittedName>
</protein>
<evidence type="ECO:0000313" key="2">
    <source>
        <dbReference type="EMBL" id="SSX22381.1"/>
    </source>
</evidence>
<organism evidence="1">
    <name type="scientific">Culicoides sonorensis</name>
    <name type="common">Biting midge</name>
    <dbReference type="NCBI Taxonomy" id="179676"/>
    <lineage>
        <taxon>Eukaryota</taxon>
        <taxon>Metazoa</taxon>
        <taxon>Ecdysozoa</taxon>
        <taxon>Arthropoda</taxon>
        <taxon>Hexapoda</taxon>
        <taxon>Insecta</taxon>
        <taxon>Pterygota</taxon>
        <taxon>Neoptera</taxon>
        <taxon>Endopterygota</taxon>
        <taxon>Diptera</taxon>
        <taxon>Nematocera</taxon>
        <taxon>Chironomoidea</taxon>
        <taxon>Ceratopogonidae</taxon>
        <taxon>Ceratopogoninae</taxon>
        <taxon>Culicoides</taxon>
        <taxon>Monoculicoides</taxon>
    </lineage>
</organism>
<sequence>MNFIAADIYLTVHSDHYRLEVVFKRIIEVFVDCQKVFPDFIAFLWHRIVMEVYKLCCYCINLNESSNLFNVVLNYTLGITRDYDYVKCCVLQFPSTSGEVLDVV</sequence>
<proteinExistence type="predicted"/>
<dbReference type="EMBL" id="UFQS01000248">
    <property type="protein sequence ID" value="SSX02004.1"/>
    <property type="molecule type" value="Genomic_DNA"/>
</dbReference>
<dbReference type="AlphaFoldDB" id="A0A336KAT1"/>
<dbReference type="VEuPathDB" id="VectorBase:CSON006627"/>